<organism evidence="1 2">
    <name type="scientific">Monilinia laxa</name>
    <name type="common">Brown rot fungus</name>
    <name type="synonym">Sclerotinia laxa</name>
    <dbReference type="NCBI Taxonomy" id="61186"/>
    <lineage>
        <taxon>Eukaryota</taxon>
        <taxon>Fungi</taxon>
        <taxon>Dikarya</taxon>
        <taxon>Ascomycota</taxon>
        <taxon>Pezizomycotina</taxon>
        <taxon>Leotiomycetes</taxon>
        <taxon>Helotiales</taxon>
        <taxon>Sclerotiniaceae</taxon>
        <taxon>Monilinia</taxon>
    </lineage>
</organism>
<reference evidence="1 2" key="1">
    <citation type="submission" date="2019-06" db="EMBL/GenBank/DDBJ databases">
        <title>Genome Sequence of the Brown Rot Fungal Pathogen Monilinia laxa.</title>
        <authorList>
            <person name="De Miccolis Angelini R.M."/>
            <person name="Landi L."/>
            <person name="Abate D."/>
            <person name="Pollastro S."/>
            <person name="Romanazzi G."/>
            <person name="Faretra F."/>
        </authorList>
    </citation>
    <scope>NUCLEOTIDE SEQUENCE [LARGE SCALE GENOMIC DNA]</scope>
    <source>
        <strain evidence="1 2">Mlax316</strain>
    </source>
</reference>
<dbReference type="EMBL" id="VIGI01000003">
    <property type="protein sequence ID" value="KAB8302400.1"/>
    <property type="molecule type" value="Genomic_DNA"/>
</dbReference>
<sequence length="91" mass="10686">MDTALTASIPTTVMTSSRLSRRRFNRERKATHLLWLPLCDAESWPLSFCSFVGDRRSFSFDMGRNMLDFDFLIELAIHLDLSFCMRDNFRT</sequence>
<comment type="caution">
    <text evidence="1">The sequence shown here is derived from an EMBL/GenBank/DDBJ whole genome shotgun (WGS) entry which is preliminary data.</text>
</comment>
<dbReference type="Proteomes" id="UP000326757">
    <property type="component" value="Unassembled WGS sequence"/>
</dbReference>
<evidence type="ECO:0000313" key="2">
    <source>
        <dbReference type="Proteomes" id="UP000326757"/>
    </source>
</evidence>
<gene>
    <name evidence="1" type="ORF">EYC80_005821</name>
</gene>
<dbReference type="AlphaFoldDB" id="A0A5N6KF41"/>
<evidence type="ECO:0000313" key="1">
    <source>
        <dbReference type="EMBL" id="KAB8302400.1"/>
    </source>
</evidence>
<accession>A0A5N6KF41</accession>
<name>A0A5N6KF41_MONLA</name>
<proteinExistence type="predicted"/>
<protein>
    <submittedName>
        <fullName evidence="1">Uncharacterized protein</fullName>
    </submittedName>
</protein>
<keyword evidence="2" id="KW-1185">Reference proteome</keyword>